<dbReference type="SUPFAM" id="SSF51182">
    <property type="entry name" value="RmlC-like cupins"/>
    <property type="match status" value="1"/>
</dbReference>
<dbReference type="EMBL" id="JBHTCF010000001">
    <property type="protein sequence ID" value="MFC7302956.1"/>
    <property type="molecule type" value="Genomic_DNA"/>
</dbReference>
<dbReference type="InterPro" id="IPR011051">
    <property type="entry name" value="RmlC_Cupin_sf"/>
</dbReference>
<gene>
    <name evidence="1" type="ORF">ACFQVC_01825</name>
</gene>
<sequence length="238" mass="25982">MGGQQVLGARQLLAESLDGLPEHELPRAACAVVAELGAPVRLRALLRELAAGDGDPEGCARLSYRHVLGFDKLLLIDGGPRHMLRAHLWHPGKRSAAQEDIHNHRSPLASYVVSGHLGMELYEQAGGEGVAAQRYEESLAREGDWLLEPRGPARLRLIQHAEYGPGSSYALHRNVLHRAWCTTEQPTVTLFLETGETRRAHTDVFARSPRHAPTVAKSPLAVGDYLAELAALRDLVDG</sequence>
<keyword evidence="2" id="KW-1185">Reference proteome</keyword>
<reference evidence="2" key="1">
    <citation type="journal article" date="2019" name="Int. J. Syst. Evol. Microbiol.">
        <title>The Global Catalogue of Microorganisms (GCM) 10K type strain sequencing project: providing services to taxonomists for standard genome sequencing and annotation.</title>
        <authorList>
            <consortium name="The Broad Institute Genomics Platform"/>
            <consortium name="The Broad Institute Genome Sequencing Center for Infectious Disease"/>
            <person name="Wu L."/>
            <person name="Ma J."/>
        </authorList>
    </citation>
    <scope>NUCLEOTIDE SEQUENCE [LARGE SCALE GENOMIC DNA]</scope>
    <source>
        <strain evidence="2">SYNS20</strain>
    </source>
</reference>
<dbReference type="InterPro" id="IPR014710">
    <property type="entry name" value="RmlC-like_jellyroll"/>
</dbReference>
<dbReference type="Gene3D" id="2.60.120.10">
    <property type="entry name" value="Jelly Rolls"/>
    <property type="match status" value="1"/>
</dbReference>
<dbReference type="Proteomes" id="UP001596523">
    <property type="component" value="Unassembled WGS sequence"/>
</dbReference>
<comment type="caution">
    <text evidence="1">The sequence shown here is derived from an EMBL/GenBank/DDBJ whole genome shotgun (WGS) entry which is preliminary data.</text>
</comment>
<dbReference type="RefSeq" id="WP_381825645.1">
    <property type="nucleotide sequence ID" value="NZ_JBHTCF010000001.1"/>
</dbReference>
<organism evidence="1 2">
    <name type="scientific">Streptomyces monticola</name>
    <dbReference type="NCBI Taxonomy" id="2666263"/>
    <lineage>
        <taxon>Bacteria</taxon>
        <taxon>Bacillati</taxon>
        <taxon>Actinomycetota</taxon>
        <taxon>Actinomycetes</taxon>
        <taxon>Kitasatosporales</taxon>
        <taxon>Streptomycetaceae</taxon>
        <taxon>Streptomyces</taxon>
    </lineage>
</organism>
<proteinExistence type="predicted"/>
<protein>
    <recommendedName>
        <fullName evidence="3">Cysteine dioxygenase</fullName>
    </recommendedName>
</protein>
<name>A0ABW2JC36_9ACTN</name>
<accession>A0ABW2JC36</accession>
<evidence type="ECO:0000313" key="2">
    <source>
        <dbReference type="Proteomes" id="UP001596523"/>
    </source>
</evidence>
<evidence type="ECO:0008006" key="3">
    <source>
        <dbReference type="Google" id="ProtNLM"/>
    </source>
</evidence>
<evidence type="ECO:0000313" key="1">
    <source>
        <dbReference type="EMBL" id="MFC7302956.1"/>
    </source>
</evidence>